<evidence type="ECO:0000259" key="6">
    <source>
        <dbReference type="Pfam" id="PF01048"/>
    </source>
</evidence>
<gene>
    <name evidence="7" type="ORF">H9698_07565</name>
</gene>
<dbReference type="CDD" id="cd09008">
    <property type="entry name" value="MTAN"/>
    <property type="match status" value="1"/>
</dbReference>
<dbReference type="InterPro" id="IPR035994">
    <property type="entry name" value="Nucleoside_phosphorylase_sf"/>
</dbReference>
<comment type="caution">
    <text evidence="7">The sequence shown here is derived from an EMBL/GenBank/DDBJ whole genome shotgun (WGS) entry which is preliminary data.</text>
</comment>
<dbReference type="SUPFAM" id="SSF53167">
    <property type="entry name" value="Purine and uridine phosphorylases"/>
    <property type="match status" value="1"/>
</dbReference>
<evidence type="ECO:0000256" key="2">
    <source>
        <dbReference type="ARBA" id="ARBA00011974"/>
    </source>
</evidence>
<reference evidence="7" key="1">
    <citation type="journal article" date="2021" name="PeerJ">
        <title>Extensive microbial diversity within the chicken gut microbiome revealed by metagenomics and culture.</title>
        <authorList>
            <person name="Gilroy R."/>
            <person name="Ravi A."/>
            <person name="Getino M."/>
            <person name="Pursley I."/>
            <person name="Horton D.L."/>
            <person name="Alikhan N.F."/>
            <person name="Baker D."/>
            <person name="Gharbi K."/>
            <person name="Hall N."/>
            <person name="Watson M."/>
            <person name="Adriaenssens E.M."/>
            <person name="Foster-Nyarko E."/>
            <person name="Jarju S."/>
            <person name="Secka A."/>
            <person name="Antonio M."/>
            <person name="Oren A."/>
            <person name="Chaudhuri R.R."/>
            <person name="La Ragione R."/>
            <person name="Hildebrand F."/>
            <person name="Pallen M.J."/>
        </authorList>
    </citation>
    <scope>NUCLEOTIDE SEQUENCE</scope>
    <source>
        <strain evidence="7">5933</strain>
    </source>
</reference>
<evidence type="ECO:0000256" key="4">
    <source>
        <dbReference type="ARBA" id="ARBA00022801"/>
    </source>
</evidence>
<protein>
    <recommendedName>
        <fullName evidence="2">adenosylhomocysteine nucleosidase</fullName>
        <ecNumber evidence="2">3.2.2.9</ecNumber>
    </recommendedName>
</protein>
<evidence type="ECO:0000256" key="3">
    <source>
        <dbReference type="ARBA" id="ARBA00022605"/>
    </source>
</evidence>
<dbReference type="InterPro" id="IPR010049">
    <property type="entry name" value="MTA_SAH_Nsdase"/>
</dbReference>
<sequence length="228" mass="24019">MKKIGLMGAMKDEIAPLYEAMTDHREETVGGVVFYEGVLDGKDVVLCCAGMGKAQAAAATQLLCSHFCVDAVLFSGIAGNMTSKVSVGDVIIGKTLVYHDGEPRMFAETAPFLQEFASDEKLIAAASAACEENGIRHIVGKIATGDCFVGDSATKNSIAAKCAPDCVEMEGAAVAHIAAKNGVPFVILRAMSDDADEEGFEKLVGKPFDISDYCRTAAKISRSLIARL</sequence>
<keyword evidence="4 7" id="KW-0378">Hydrolase</keyword>
<evidence type="ECO:0000313" key="7">
    <source>
        <dbReference type="EMBL" id="HJC72635.1"/>
    </source>
</evidence>
<comment type="pathway">
    <text evidence="1">Amino-acid biosynthesis; L-methionine biosynthesis via salvage pathway; S-methyl-5-thio-alpha-D-ribose 1-phosphate from S-methyl-5'-thioadenosine (hydrolase route): step 1/2.</text>
</comment>
<dbReference type="Proteomes" id="UP000823918">
    <property type="component" value="Unassembled WGS sequence"/>
</dbReference>
<evidence type="ECO:0000313" key="8">
    <source>
        <dbReference type="Proteomes" id="UP000823918"/>
    </source>
</evidence>
<accession>A0A9D2Q749</accession>
<evidence type="ECO:0000256" key="5">
    <source>
        <dbReference type="ARBA" id="ARBA00023167"/>
    </source>
</evidence>
<dbReference type="NCBIfam" id="TIGR01704">
    <property type="entry name" value="MTA_SAH-Nsdase"/>
    <property type="match status" value="1"/>
</dbReference>
<dbReference type="NCBIfam" id="NF004079">
    <property type="entry name" value="PRK05584.1"/>
    <property type="match status" value="1"/>
</dbReference>
<dbReference type="AlphaFoldDB" id="A0A9D2Q749"/>
<dbReference type="EC" id="3.2.2.9" evidence="2"/>
<dbReference type="Pfam" id="PF01048">
    <property type="entry name" value="PNP_UDP_1"/>
    <property type="match status" value="1"/>
</dbReference>
<dbReference type="GO" id="GO:0009164">
    <property type="term" value="P:nucleoside catabolic process"/>
    <property type="evidence" value="ECO:0007669"/>
    <property type="project" value="InterPro"/>
</dbReference>
<keyword evidence="5" id="KW-0486">Methionine biosynthesis</keyword>
<dbReference type="Gene3D" id="3.40.50.1580">
    <property type="entry name" value="Nucleoside phosphorylase domain"/>
    <property type="match status" value="1"/>
</dbReference>
<reference evidence="7" key="2">
    <citation type="submission" date="2021-04" db="EMBL/GenBank/DDBJ databases">
        <authorList>
            <person name="Gilroy R."/>
        </authorList>
    </citation>
    <scope>NUCLEOTIDE SEQUENCE</scope>
    <source>
        <strain evidence="7">5933</strain>
    </source>
</reference>
<keyword evidence="7" id="KW-0326">Glycosidase</keyword>
<dbReference type="GO" id="GO:0008782">
    <property type="term" value="F:adenosylhomocysteine nucleosidase activity"/>
    <property type="evidence" value="ECO:0007669"/>
    <property type="project" value="UniProtKB-EC"/>
</dbReference>
<dbReference type="GO" id="GO:0008930">
    <property type="term" value="F:methylthioadenosine nucleosidase activity"/>
    <property type="evidence" value="ECO:0007669"/>
    <property type="project" value="InterPro"/>
</dbReference>
<dbReference type="InterPro" id="IPR000845">
    <property type="entry name" value="Nucleoside_phosphorylase_d"/>
</dbReference>
<dbReference type="PANTHER" id="PTHR46832">
    <property type="entry name" value="5'-METHYLTHIOADENOSINE/S-ADENOSYLHOMOCYSTEINE NUCLEOSIDASE"/>
    <property type="match status" value="1"/>
</dbReference>
<dbReference type="GO" id="GO:0005829">
    <property type="term" value="C:cytosol"/>
    <property type="evidence" value="ECO:0007669"/>
    <property type="project" value="TreeGrafter"/>
</dbReference>
<proteinExistence type="predicted"/>
<feature type="domain" description="Nucleoside phosphorylase" evidence="6">
    <location>
        <begin position="3"/>
        <end position="198"/>
    </location>
</feature>
<dbReference type="GO" id="GO:0019509">
    <property type="term" value="P:L-methionine salvage from methylthioadenosine"/>
    <property type="evidence" value="ECO:0007669"/>
    <property type="project" value="InterPro"/>
</dbReference>
<organism evidence="7 8">
    <name type="scientific">Candidatus Ruthenibacterium merdavium</name>
    <dbReference type="NCBI Taxonomy" id="2838752"/>
    <lineage>
        <taxon>Bacteria</taxon>
        <taxon>Bacillati</taxon>
        <taxon>Bacillota</taxon>
        <taxon>Clostridia</taxon>
        <taxon>Eubacteriales</taxon>
        <taxon>Oscillospiraceae</taxon>
        <taxon>Ruthenibacterium</taxon>
    </lineage>
</organism>
<evidence type="ECO:0000256" key="1">
    <source>
        <dbReference type="ARBA" id="ARBA00004945"/>
    </source>
</evidence>
<keyword evidence="3" id="KW-0028">Amino-acid biosynthesis</keyword>
<dbReference type="EMBL" id="DWWA01000037">
    <property type="protein sequence ID" value="HJC72635.1"/>
    <property type="molecule type" value="Genomic_DNA"/>
</dbReference>
<dbReference type="PANTHER" id="PTHR46832:SF1">
    <property type="entry name" value="5'-METHYLTHIOADENOSINE_S-ADENOSYLHOMOCYSTEINE NUCLEOSIDASE"/>
    <property type="match status" value="1"/>
</dbReference>
<dbReference type="GO" id="GO:0019284">
    <property type="term" value="P:L-methionine salvage from S-adenosylmethionine"/>
    <property type="evidence" value="ECO:0007669"/>
    <property type="project" value="TreeGrafter"/>
</dbReference>
<name>A0A9D2Q749_9FIRM</name>